<dbReference type="GO" id="GO:0005737">
    <property type="term" value="C:cytoplasm"/>
    <property type="evidence" value="ECO:0007669"/>
    <property type="project" value="UniProtKB-SubCell"/>
</dbReference>
<evidence type="ECO:0000256" key="6">
    <source>
        <dbReference type="RuleBase" id="RU000642"/>
    </source>
</evidence>
<feature type="domain" description="Translation elongation factor EFTs/EF1B dimerisation" evidence="8">
    <location>
        <begin position="41"/>
        <end position="176"/>
    </location>
</feature>
<dbReference type="FunFam" id="1.10.286.20:FF:000001">
    <property type="entry name" value="Elongation factor Ts"/>
    <property type="match status" value="1"/>
</dbReference>
<dbReference type="Gene3D" id="3.30.479.20">
    <property type="entry name" value="Elongation factor Ts, dimerisation domain"/>
    <property type="match status" value="1"/>
</dbReference>
<evidence type="ECO:0000256" key="4">
    <source>
        <dbReference type="ARBA" id="ARBA00022917"/>
    </source>
</evidence>
<dbReference type="Gene3D" id="1.10.8.10">
    <property type="entry name" value="DNA helicase RuvA subunit, C-terminal domain"/>
    <property type="match status" value="1"/>
</dbReference>
<evidence type="ECO:0000259" key="8">
    <source>
        <dbReference type="Pfam" id="PF00889"/>
    </source>
</evidence>
<dbReference type="SUPFAM" id="SSF54713">
    <property type="entry name" value="Elongation factor Ts (EF-Ts), dimerisation domain"/>
    <property type="match status" value="1"/>
</dbReference>
<dbReference type="AlphaFoldDB" id="A0A938BRM0"/>
<dbReference type="CDD" id="cd14275">
    <property type="entry name" value="UBA_EF-Ts"/>
    <property type="match status" value="1"/>
</dbReference>
<dbReference type="PROSITE" id="PS01126">
    <property type="entry name" value="EF_TS_1"/>
    <property type="match status" value="1"/>
</dbReference>
<dbReference type="PANTHER" id="PTHR11741:SF0">
    <property type="entry name" value="ELONGATION FACTOR TS, MITOCHONDRIAL"/>
    <property type="match status" value="1"/>
</dbReference>
<evidence type="ECO:0000256" key="3">
    <source>
        <dbReference type="ARBA" id="ARBA00022768"/>
    </source>
</evidence>
<dbReference type="InterPro" id="IPR001816">
    <property type="entry name" value="Transl_elong_EFTs/EF1B"/>
</dbReference>
<dbReference type="EMBL" id="VGIY01000367">
    <property type="protein sequence ID" value="MBM3318465.1"/>
    <property type="molecule type" value="Genomic_DNA"/>
</dbReference>
<evidence type="ECO:0000256" key="5">
    <source>
        <dbReference type="HAMAP-Rule" id="MF_00050"/>
    </source>
</evidence>
<keyword evidence="5" id="KW-0963">Cytoplasm</keyword>
<dbReference type="GO" id="GO:0003746">
    <property type="term" value="F:translation elongation factor activity"/>
    <property type="evidence" value="ECO:0007669"/>
    <property type="project" value="UniProtKB-UniRule"/>
</dbReference>
<comment type="function">
    <text evidence="5 6">Associates with the EF-Tu.GDP complex and induces the exchange of GDP to GTP. It remains bound to the aminoacyl-tRNA.EF-Tu.GTP complex up to the GTP hydrolysis stage on the ribosome.</text>
</comment>
<evidence type="ECO:0000313" key="10">
    <source>
        <dbReference type="Proteomes" id="UP000748308"/>
    </source>
</evidence>
<dbReference type="InterPro" id="IPR018101">
    <property type="entry name" value="Transl_elong_Ts_CS"/>
</dbReference>
<dbReference type="Proteomes" id="UP000748308">
    <property type="component" value="Unassembled WGS sequence"/>
</dbReference>
<dbReference type="InterPro" id="IPR036402">
    <property type="entry name" value="EF-Ts_dimer_sf"/>
</dbReference>
<accession>A0A938BRM0</accession>
<reference evidence="9" key="1">
    <citation type="submission" date="2019-03" db="EMBL/GenBank/DDBJ databases">
        <title>Lake Tanganyika Metagenome-Assembled Genomes (MAGs).</title>
        <authorList>
            <person name="Tran P."/>
        </authorList>
    </citation>
    <scope>NUCLEOTIDE SEQUENCE</scope>
    <source>
        <strain evidence="9">M_DeepCast_400m_m2_100</strain>
    </source>
</reference>
<dbReference type="NCBIfam" id="TIGR00116">
    <property type="entry name" value="tsf"/>
    <property type="match status" value="1"/>
</dbReference>
<dbReference type="InterPro" id="IPR009060">
    <property type="entry name" value="UBA-like_sf"/>
</dbReference>
<evidence type="ECO:0000313" key="9">
    <source>
        <dbReference type="EMBL" id="MBM3318465.1"/>
    </source>
</evidence>
<dbReference type="SUPFAM" id="SSF46934">
    <property type="entry name" value="UBA-like"/>
    <property type="match status" value="1"/>
</dbReference>
<sequence length="199" mass="22180">MTITSEAVKQLRERSGAGMMDCKKALQETGGDAEKALDYLRKMGMAAASKRAHRQAAMGRIESYIHPGEQIGVLVEVNSETDFVAKTDDFKTFCHEIAMHIAAARPLAVGEADLDPAAVAREREVLLEQIKQSGKPESLWEKILDGRMKKFHEEVCLLRQPWVKDGDRTIEELRKELSGKVGENIVIRRFAVFQVGQSG</sequence>
<dbReference type="HAMAP" id="MF_00050">
    <property type="entry name" value="EF_Ts"/>
    <property type="match status" value="1"/>
</dbReference>
<proteinExistence type="inferred from homology"/>
<dbReference type="PROSITE" id="PS01127">
    <property type="entry name" value="EF_TS_2"/>
    <property type="match status" value="1"/>
</dbReference>
<dbReference type="InterPro" id="IPR014039">
    <property type="entry name" value="Transl_elong_EFTs/EF1B_dimer"/>
</dbReference>
<protein>
    <recommendedName>
        <fullName evidence="2 5">Elongation factor Ts</fullName>
        <shortName evidence="5">EF-Ts</shortName>
    </recommendedName>
</protein>
<name>A0A938BRM0_UNCEI</name>
<dbReference type="Pfam" id="PF00889">
    <property type="entry name" value="EF_TS"/>
    <property type="match status" value="1"/>
</dbReference>
<comment type="subcellular location">
    <subcellularLocation>
        <location evidence="5 7">Cytoplasm</location>
    </subcellularLocation>
</comment>
<evidence type="ECO:0000256" key="2">
    <source>
        <dbReference type="ARBA" id="ARBA00016956"/>
    </source>
</evidence>
<dbReference type="FunFam" id="1.10.8.10:FF:000001">
    <property type="entry name" value="Elongation factor Ts"/>
    <property type="match status" value="1"/>
</dbReference>
<evidence type="ECO:0000256" key="7">
    <source>
        <dbReference type="RuleBase" id="RU000643"/>
    </source>
</evidence>
<dbReference type="Gene3D" id="1.10.286.20">
    <property type="match status" value="1"/>
</dbReference>
<feature type="region of interest" description="Involved in Mg(2+) ion dislocation from EF-Tu" evidence="5">
    <location>
        <begin position="81"/>
        <end position="84"/>
    </location>
</feature>
<dbReference type="PANTHER" id="PTHR11741">
    <property type="entry name" value="ELONGATION FACTOR TS"/>
    <property type="match status" value="1"/>
</dbReference>
<comment type="caution">
    <text evidence="9">The sequence shown here is derived from an EMBL/GenBank/DDBJ whole genome shotgun (WGS) entry which is preliminary data.</text>
</comment>
<evidence type="ECO:0000256" key="1">
    <source>
        <dbReference type="ARBA" id="ARBA00005532"/>
    </source>
</evidence>
<gene>
    <name evidence="5 9" type="primary">tsf</name>
    <name evidence="9" type="ORF">FJY75_11500</name>
</gene>
<keyword evidence="4 5" id="KW-0648">Protein biosynthesis</keyword>
<keyword evidence="3 5" id="KW-0251">Elongation factor</keyword>
<comment type="similarity">
    <text evidence="1 5 6">Belongs to the EF-Ts family.</text>
</comment>
<organism evidence="9 10">
    <name type="scientific">Eiseniibacteriota bacterium</name>
    <dbReference type="NCBI Taxonomy" id="2212470"/>
    <lineage>
        <taxon>Bacteria</taxon>
        <taxon>Candidatus Eiseniibacteriota</taxon>
    </lineage>
</organism>